<name>A0A4S2MRL4_9PEZI</name>
<evidence type="ECO:0000313" key="3">
    <source>
        <dbReference type="Proteomes" id="UP000298138"/>
    </source>
</evidence>
<feature type="compositionally biased region" description="Polar residues" evidence="1">
    <location>
        <begin position="74"/>
        <end position="103"/>
    </location>
</feature>
<accession>A0A4S2MRL4</accession>
<protein>
    <submittedName>
        <fullName evidence="2">Uncharacterized protein</fullName>
    </submittedName>
</protein>
<dbReference type="AlphaFoldDB" id="A0A4S2MRL4"/>
<reference evidence="2 3" key="1">
    <citation type="submission" date="2019-04" db="EMBL/GenBank/DDBJ databases">
        <title>Comparative genomics and transcriptomics to analyze fruiting body development in filamentous ascomycetes.</title>
        <authorList>
            <consortium name="DOE Joint Genome Institute"/>
            <person name="Lutkenhaus R."/>
            <person name="Traeger S."/>
            <person name="Breuer J."/>
            <person name="Kuo A."/>
            <person name="Lipzen A."/>
            <person name="Pangilinan J."/>
            <person name="Dilworth D."/>
            <person name="Sandor L."/>
            <person name="Poggeler S."/>
            <person name="Barry K."/>
            <person name="Grigoriev I.V."/>
            <person name="Nowrousian M."/>
        </authorList>
    </citation>
    <scope>NUCLEOTIDE SEQUENCE [LARGE SCALE GENOMIC DNA]</scope>
    <source>
        <strain evidence="2 3">CBS 389.68</strain>
    </source>
</reference>
<organism evidence="2 3">
    <name type="scientific">Ascodesmis nigricans</name>
    <dbReference type="NCBI Taxonomy" id="341454"/>
    <lineage>
        <taxon>Eukaryota</taxon>
        <taxon>Fungi</taxon>
        <taxon>Dikarya</taxon>
        <taxon>Ascomycota</taxon>
        <taxon>Pezizomycotina</taxon>
        <taxon>Pezizomycetes</taxon>
        <taxon>Pezizales</taxon>
        <taxon>Ascodesmidaceae</taxon>
        <taxon>Ascodesmis</taxon>
    </lineage>
</organism>
<gene>
    <name evidence="2" type="ORF">EX30DRAFT_350869</name>
</gene>
<dbReference type="InParanoid" id="A0A4S2MRL4"/>
<evidence type="ECO:0000313" key="2">
    <source>
        <dbReference type="EMBL" id="TGZ78649.1"/>
    </source>
</evidence>
<dbReference type="Proteomes" id="UP000298138">
    <property type="component" value="Unassembled WGS sequence"/>
</dbReference>
<sequence>MPPFSYSRYTTWYQPRDPGCSTTHNSLPGRCTTTVPVGTADMTLELDKTRQGEEQGCGSSDSIQAHGGVMDELSGQSHNPTIPQSQSSGFSNSPVHPSVTAPS</sequence>
<proteinExistence type="predicted"/>
<evidence type="ECO:0000256" key="1">
    <source>
        <dbReference type="SAM" id="MobiDB-lite"/>
    </source>
</evidence>
<dbReference type="EMBL" id="ML220139">
    <property type="protein sequence ID" value="TGZ78649.1"/>
    <property type="molecule type" value="Genomic_DNA"/>
</dbReference>
<feature type="region of interest" description="Disordered" evidence="1">
    <location>
        <begin position="49"/>
        <end position="103"/>
    </location>
</feature>
<keyword evidence="3" id="KW-1185">Reference proteome</keyword>